<evidence type="ECO:0000256" key="6">
    <source>
        <dbReference type="PROSITE-ProRule" id="PRU00339"/>
    </source>
</evidence>
<keyword evidence="2" id="KW-0949">S-adenosyl-L-methionine</keyword>
<evidence type="ECO:0000256" key="2">
    <source>
        <dbReference type="ARBA" id="ARBA00022691"/>
    </source>
</evidence>
<dbReference type="SMART" id="SM00028">
    <property type="entry name" value="TPR"/>
    <property type="match status" value="1"/>
</dbReference>
<dbReference type="Proteomes" id="UP000295506">
    <property type="component" value="Unassembled WGS sequence"/>
</dbReference>
<organism evidence="9 11">
    <name type="scientific">Pseudodesulfovibrio indicus</name>
    <dbReference type="NCBI Taxonomy" id="1716143"/>
    <lineage>
        <taxon>Bacteria</taxon>
        <taxon>Pseudomonadati</taxon>
        <taxon>Thermodesulfobacteriota</taxon>
        <taxon>Desulfovibrionia</taxon>
        <taxon>Desulfovibrionales</taxon>
        <taxon>Desulfovibrionaceae</taxon>
    </lineage>
</organism>
<reference evidence="8 10" key="1">
    <citation type="journal article" date="2016" name="Front. Microbiol.">
        <title>Genome Sequence of the Piezophilic, Mesophilic Sulfate-Reducing Bacterium Desulfovibrio indicus J2T.</title>
        <authorList>
            <person name="Cao J."/>
            <person name="Maignien L."/>
            <person name="Shao Z."/>
            <person name="Alain K."/>
            <person name="Jebbar M."/>
        </authorList>
    </citation>
    <scope>NUCLEOTIDE SEQUENCE [LARGE SCALE GENOMIC DNA]</scope>
    <source>
        <strain evidence="8 10">J2</strain>
    </source>
</reference>
<evidence type="ECO:0000313" key="11">
    <source>
        <dbReference type="Proteomes" id="UP000295506"/>
    </source>
</evidence>
<dbReference type="InterPro" id="IPR058240">
    <property type="entry name" value="rSAM_sf"/>
</dbReference>
<dbReference type="SUPFAM" id="SSF48452">
    <property type="entry name" value="TPR-like"/>
    <property type="match status" value="1"/>
</dbReference>
<proteinExistence type="predicted"/>
<dbReference type="CDD" id="cd01335">
    <property type="entry name" value="Radical_SAM"/>
    <property type="match status" value="1"/>
</dbReference>
<keyword evidence="3" id="KW-0479">Metal-binding</keyword>
<dbReference type="InterPro" id="IPR050377">
    <property type="entry name" value="Radical_SAM_PqqE_MftC-like"/>
</dbReference>
<dbReference type="SUPFAM" id="SSF102114">
    <property type="entry name" value="Radical SAM enzymes"/>
    <property type="match status" value="1"/>
</dbReference>
<dbReference type="EMBL" id="SOBK01000008">
    <property type="protein sequence ID" value="TDT87392.1"/>
    <property type="molecule type" value="Genomic_DNA"/>
</dbReference>
<dbReference type="PANTHER" id="PTHR11228:SF35">
    <property type="entry name" value="MOLYBDENUM COFACTOR BIOSYNTHESIS PROTEIN A-RELATED"/>
    <property type="match status" value="1"/>
</dbReference>
<dbReference type="InterPro" id="IPR019734">
    <property type="entry name" value="TPR_rpt"/>
</dbReference>
<reference evidence="9 11" key="2">
    <citation type="submission" date="2019-03" db="EMBL/GenBank/DDBJ databases">
        <title>Genomic Encyclopedia of Type Strains, Phase IV (KMG-IV): sequencing the most valuable type-strain genomes for metagenomic binning, comparative biology and taxonomic classification.</title>
        <authorList>
            <person name="Goeker M."/>
        </authorList>
    </citation>
    <scope>NUCLEOTIDE SEQUENCE [LARGE SCALE GENOMIC DNA]</scope>
    <source>
        <strain evidence="9 11">DSM 101483</strain>
    </source>
</reference>
<dbReference type="SFLD" id="SFLDG01067">
    <property type="entry name" value="SPASM/twitch_domain_containing"/>
    <property type="match status" value="1"/>
</dbReference>
<sequence length="370" mass="41740">MNVPSNRMIWNMTRKCNFRCEYCYFPHDNTPVTETLDAERISGFLDATGKPWKVGLTGGEPFIYPGIIDICETLTRNHVIGIDTNLSVSSKVREFAERIDPARVHNLYVALHIEERERIKGVDAFIRNARLLLDKGFEVIVNYVVHPSLEERFARDRAFFAEHGIAITPRPFRGEHEGRRYPEAYGDRADKVFGGHPEQGKKVAFNFQGLPCSAGRTLLRLEPDGTVFRCPGDKTVLGNVMDKVHLYEGFPPCTKKRCPCRGLDHVRLTYAQADLVRGVQYAVVAANEDSRLAFEQALAGSPGNPCAENNLGVLAWRRGERDEARQWFESALKLVPDNRLYVANLDGARSQHPDFDPQICLDVNANARPD</sequence>
<dbReference type="AlphaFoldDB" id="A0A126QJJ4"/>
<gene>
    <name evidence="8" type="ORF">AWY79_01760</name>
    <name evidence="9" type="ORF">EDC59_10857</name>
</gene>
<dbReference type="InterPro" id="IPR007197">
    <property type="entry name" value="rSAM"/>
</dbReference>
<dbReference type="GO" id="GO:0003824">
    <property type="term" value="F:catalytic activity"/>
    <property type="evidence" value="ECO:0007669"/>
    <property type="project" value="InterPro"/>
</dbReference>
<dbReference type="Pfam" id="PF04055">
    <property type="entry name" value="Radical_SAM"/>
    <property type="match status" value="1"/>
</dbReference>
<dbReference type="Pfam" id="PF14559">
    <property type="entry name" value="TPR_19"/>
    <property type="match status" value="1"/>
</dbReference>
<keyword evidence="4" id="KW-0408">Iron</keyword>
<evidence type="ECO:0000313" key="9">
    <source>
        <dbReference type="EMBL" id="TDT87392.1"/>
    </source>
</evidence>
<dbReference type="SFLD" id="SFLDS00029">
    <property type="entry name" value="Radical_SAM"/>
    <property type="match status" value="1"/>
</dbReference>
<dbReference type="Proteomes" id="UP000055611">
    <property type="component" value="Chromosome"/>
</dbReference>
<dbReference type="PROSITE" id="PS50005">
    <property type="entry name" value="TPR"/>
    <property type="match status" value="1"/>
</dbReference>
<evidence type="ECO:0000256" key="4">
    <source>
        <dbReference type="ARBA" id="ARBA00023004"/>
    </source>
</evidence>
<dbReference type="KEGG" id="dej:AWY79_01760"/>
<dbReference type="Gene3D" id="3.20.20.70">
    <property type="entry name" value="Aldolase class I"/>
    <property type="match status" value="1"/>
</dbReference>
<comment type="cofactor">
    <cofactor evidence="1">
        <name>[4Fe-4S] cluster</name>
        <dbReference type="ChEBI" id="CHEBI:49883"/>
    </cofactor>
</comment>
<evidence type="ECO:0000313" key="10">
    <source>
        <dbReference type="Proteomes" id="UP000055611"/>
    </source>
</evidence>
<dbReference type="Gene3D" id="1.25.40.10">
    <property type="entry name" value="Tetratricopeptide repeat domain"/>
    <property type="match status" value="1"/>
</dbReference>
<dbReference type="RefSeq" id="WP_066799526.1">
    <property type="nucleotide sequence ID" value="NZ_SOBK01000008.1"/>
</dbReference>
<evidence type="ECO:0000259" key="7">
    <source>
        <dbReference type="Pfam" id="PF04055"/>
    </source>
</evidence>
<dbReference type="PANTHER" id="PTHR11228">
    <property type="entry name" value="RADICAL SAM DOMAIN PROTEIN"/>
    <property type="match status" value="1"/>
</dbReference>
<evidence type="ECO:0000313" key="8">
    <source>
        <dbReference type="EMBL" id="AMK09927.1"/>
    </source>
</evidence>
<dbReference type="GO" id="GO:0051536">
    <property type="term" value="F:iron-sulfur cluster binding"/>
    <property type="evidence" value="ECO:0007669"/>
    <property type="project" value="UniProtKB-KW"/>
</dbReference>
<keyword evidence="10" id="KW-1185">Reference proteome</keyword>
<feature type="repeat" description="TPR" evidence="6">
    <location>
        <begin position="305"/>
        <end position="338"/>
    </location>
</feature>
<feature type="domain" description="Radical SAM core" evidence="7">
    <location>
        <begin position="10"/>
        <end position="148"/>
    </location>
</feature>
<keyword evidence="6" id="KW-0802">TPR repeat</keyword>
<dbReference type="EMBL" id="CP014206">
    <property type="protein sequence ID" value="AMK09927.1"/>
    <property type="molecule type" value="Genomic_DNA"/>
</dbReference>
<evidence type="ECO:0000256" key="1">
    <source>
        <dbReference type="ARBA" id="ARBA00001966"/>
    </source>
</evidence>
<dbReference type="InterPro" id="IPR013785">
    <property type="entry name" value="Aldolase_TIM"/>
</dbReference>
<evidence type="ECO:0000256" key="3">
    <source>
        <dbReference type="ARBA" id="ARBA00022723"/>
    </source>
</evidence>
<accession>A0A126QJJ4</accession>
<evidence type="ECO:0000256" key="5">
    <source>
        <dbReference type="ARBA" id="ARBA00023014"/>
    </source>
</evidence>
<protein>
    <submittedName>
        <fullName evidence="9">MoaA/NifB/PqqE/SkfB family radical SAM enzyme</fullName>
    </submittedName>
    <submittedName>
        <fullName evidence="8">Radical SAM protein</fullName>
    </submittedName>
</protein>
<keyword evidence="5" id="KW-0411">Iron-sulfur</keyword>
<dbReference type="OrthoDB" id="9782387at2"/>
<name>A0A126QJJ4_9BACT</name>
<dbReference type="InterPro" id="IPR011990">
    <property type="entry name" value="TPR-like_helical_dom_sf"/>
</dbReference>
<dbReference type="GO" id="GO:0046872">
    <property type="term" value="F:metal ion binding"/>
    <property type="evidence" value="ECO:0007669"/>
    <property type="project" value="UniProtKB-KW"/>
</dbReference>